<dbReference type="STRING" id="314271.RB2654_18793"/>
<name>A3V9R9_9RHOB</name>
<dbReference type="eggNOG" id="ENOG502ZFTD">
    <property type="taxonomic scope" value="Bacteria"/>
</dbReference>
<evidence type="ECO:0000256" key="1">
    <source>
        <dbReference type="SAM" id="Phobius"/>
    </source>
</evidence>
<comment type="caution">
    <text evidence="2">The sequence shown here is derived from an EMBL/GenBank/DDBJ whole genome shotgun (WGS) entry which is preliminary data.</text>
</comment>
<feature type="transmembrane region" description="Helical" evidence="1">
    <location>
        <begin position="48"/>
        <end position="69"/>
    </location>
</feature>
<sequence length="162" mass="17533">MAGGAVKVTVNTPDLLVIDDRPLVFAIMLILFILAFVAVGFFLVSEGIWAGLIFGGFGGGLGLIGYALFVRRVQVVFHRPEGWIELRRKSVFSTETVRHGLSEVSHAELDILRGAGTSNTWRVVLVIPEGESAGHHPITLAYSNGPGHQRCKDAINAWLGVE</sequence>
<organism evidence="2 3">
    <name type="scientific">Maritimibacter alkaliphilus HTCC2654</name>
    <dbReference type="NCBI Taxonomy" id="314271"/>
    <lineage>
        <taxon>Bacteria</taxon>
        <taxon>Pseudomonadati</taxon>
        <taxon>Pseudomonadota</taxon>
        <taxon>Alphaproteobacteria</taxon>
        <taxon>Rhodobacterales</taxon>
        <taxon>Roseobacteraceae</taxon>
        <taxon>Maritimibacter</taxon>
    </lineage>
</organism>
<feature type="transmembrane region" description="Helical" evidence="1">
    <location>
        <begin position="23"/>
        <end position="42"/>
    </location>
</feature>
<keyword evidence="3" id="KW-1185">Reference proteome</keyword>
<evidence type="ECO:0000313" key="3">
    <source>
        <dbReference type="Proteomes" id="UP000002931"/>
    </source>
</evidence>
<gene>
    <name evidence="2" type="ORF">RB2654_18793</name>
</gene>
<proteinExistence type="predicted"/>
<dbReference type="EMBL" id="AAMT01000001">
    <property type="protein sequence ID" value="EAQ14660.1"/>
    <property type="molecule type" value="Genomic_DNA"/>
</dbReference>
<dbReference type="Proteomes" id="UP000002931">
    <property type="component" value="Unassembled WGS sequence"/>
</dbReference>
<keyword evidence="1" id="KW-0812">Transmembrane</keyword>
<accession>A3V9R9</accession>
<reference evidence="2 3" key="1">
    <citation type="journal article" date="2010" name="J. Bacteriol.">
        <title>Genome sequences of Pelagibaca bermudensis HTCC2601T and Maritimibacter alkaliphilus HTCC2654T, the type strains of two marine Roseobacter genera.</title>
        <authorList>
            <person name="Thrash J.C."/>
            <person name="Cho J.C."/>
            <person name="Ferriera S."/>
            <person name="Johnson J."/>
            <person name="Vergin K.L."/>
            <person name="Giovannoni S.J."/>
        </authorList>
    </citation>
    <scope>NUCLEOTIDE SEQUENCE [LARGE SCALE GENOMIC DNA]</scope>
    <source>
        <strain evidence="2 3">HTCC2654</strain>
    </source>
</reference>
<evidence type="ECO:0000313" key="2">
    <source>
        <dbReference type="EMBL" id="EAQ14660.1"/>
    </source>
</evidence>
<protein>
    <submittedName>
        <fullName evidence="2">Uncharacterized protein</fullName>
    </submittedName>
</protein>
<dbReference type="HOGENOM" id="CLU_139718_0_0_5"/>
<dbReference type="AlphaFoldDB" id="A3V9R9"/>
<keyword evidence="1" id="KW-0472">Membrane</keyword>
<keyword evidence="1" id="KW-1133">Transmembrane helix</keyword>